<gene>
    <name evidence="2" type="ORF">AACH00_09725</name>
</gene>
<evidence type="ECO:0000256" key="1">
    <source>
        <dbReference type="ARBA" id="ARBA00004418"/>
    </source>
</evidence>
<dbReference type="RefSeq" id="WP_341398921.1">
    <property type="nucleotide sequence ID" value="NZ_JBBUTI010000006.1"/>
</dbReference>
<dbReference type="SUPFAM" id="SSF49503">
    <property type="entry name" value="Cupredoxins"/>
    <property type="match status" value="1"/>
</dbReference>
<comment type="caution">
    <text evidence="2">The sequence shown here is derived from an EMBL/GenBank/DDBJ whole genome shotgun (WGS) entry which is preliminary data.</text>
</comment>
<comment type="subcellular location">
    <subcellularLocation>
        <location evidence="1">Periplasm</location>
    </subcellularLocation>
</comment>
<proteinExistence type="predicted"/>
<protein>
    <submittedName>
        <fullName evidence="2">Methylamine utilization protein</fullName>
    </submittedName>
</protein>
<sequence length="226" mass="23937">MSRLSNFYRRRAPVSGERQPAPALAGMVGVVLRAGLLAALLGQAPAQAALVKLQVSGAQGQPLADAVLMLEPQGARPVVKPLEGIDIAQENRAFLPLVTVVTVGTKVQFPNRDSVRHHVYSFSDARKFELKLYVGKPEKPVSFDKAGVVVLGCNIHDQMVGWVVITDTPWYGKSAANGHLDLADVPAGSYILRTWHAGLPPGSPGIEQAVIVGAAGQTVAVKLGVR</sequence>
<keyword evidence="3" id="KW-1185">Reference proteome</keyword>
<accession>A0ABU9C5V0</accession>
<dbReference type="Gene3D" id="2.60.40.420">
    <property type="entry name" value="Cupredoxins - blue copper proteins"/>
    <property type="match status" value="1"/>
</dbReference>
<name>A0ABU9C5V0_9BURK</name>
<dbReference type="InterPro" id="IPR034242">
    <property type="entry name" value="MauL"/>
</dbReference>
<organism evidence="2 3">
    <name type="scientific">Ideonella margarita</name>
    <dbReference type="NCBI Taxonomy" id="2984191"/>
    <lineage>
        <taxon>Bacteria</taxon>
        <taxon>Pseudomonadati</taxon>
        <taxon>Pseudomonadota</taxon>
        <taxon>Betaproteobacteria</taxon>
        <taxon>Burkholderiales</taxon>
        <taxon>Sphaerotilaceae</taxon>
        <taxon>Ideonella</taxon>
    </lineage>
</organism>
<dbReference type="EMBL" id="JBBUTI010000006">
    <property type="protein sequence ID" value="MEK8046625.1"/>
    <property type="molecule type" value="Genomic_DNA"/>
</dbReference>
<dbReference type="CDD" id="cd04221">
    <property type="entry name" value="MauL"/>
    <property type="match status" value="1"/>
</dbReference>
<evidence type="ECO:0000313" key="3">
    <source>
        <dbReference type="Proteomes" id="UP001379945"/>
    </source>
</evidence>
<evidence type="ECO:0000313" key="2">
    <source>
        <dbReference type="EMBL" id="MEK8046625.1"/>
    </source>
</evidence>
<dbReference type="Proteomes" id="UP001379945">
    <property type="component" value="Unassembled WGS sequence"/>
</dbReference>
<reference evidence="2 3" key="1">
    <citation type="submission" date="2024-04" db="EMBL/GenBank/DDBJ databases">
        <title>Novel species of the genus Ideonella isolated from streams.</title>
        <authorList>
            <person name="Lu H."/>
        </authorList>
    </citation>
    <scope>NUCLEOTIDE SEQUENCE [LARGE SCALE GENOMIC DNA]</scope>
    <source>
        <strain evidence="2 3">LYT19W</strain>
    </source>
</reference>
<dbReference type="InterPro" id="IPR008972">
    <property type="entry name" value="Cupredoxin"/>
</dbReference>